<keyword evidence="5" id="KW-1185">Reference proteome</keyword>
<feature type="domain" description="Chorismate mutase" evidence="3">
    <location>
        <begin position="265"/>
        <end position="356"/>
    </location>
</feature>
<evidence type="ECO:0000259" key="3">
    <source>
        <dbReference type="PROSITE" id="PS51168"/>
    </source>
</evidence>
<keyword evidence="2" id="KW-0808">Transferase</keyword>
<dbReference type="GO" id="GO:0046417">
    <property type="term" value="P:chorismate metabolic process"/>
    <property type="evidence" value="ECO:0007669"/>
    <property type="project" value="InterPro"/>
</dbReference>
<dbReference type="AlphaFoldDB" id="A0A1M6C0N5"/>
<protein>
    <recommendedName>
        <fullName evidence="1">chorismate mutase</fullName>
        <ecNumber evidence="1">5.4.99.5</ecNumber>
    </recommendedName>
</protein>
<dbReference type="SUPFAM" id="SSF51569">
    <property type="entry name" value="Aldolase"/>
    <property type="match status" value="1"/>
</dbReference>
<dbReference type="InterPro" id="IPR036979">
    <property type="entry name" value="CM_dom_sf"/>
</dbReference>
<evidence type="ECO:0000313" key="5">
    <source>
        <dbReference type="Proteomes" id="UP000184335"/>
    </source>
</evidence>
<evidence type="ECO:0000313" key="4">
    <source>
        <dbReference type="EMBL" id="SHI54576.1"/>
    </source>
</evidence>
<dbReference type="Gene3D" id="1.20.59.10">
    <property type="entry name" value="Chorismate mutase"/>
    <property type="match status" value="1"/>
</dbReference>
<dbReference type="InterPro" id="IPR052899">
    <property type="entry name" value="Class-I_DAHP_synthase"/>
</dbReference>
<evidence type="ECO:0000256" key="1">
    <source>
        <dbReference type="ARBA" id="ARBA00012404"/>
    </source>
</evidence>
<dbReference type="RefSeq" id="WP_073178326.1">
    <property type="nucleotide sequence ID" value="NZ_FQYI01000002.1"/>
</dbReference>
<dbReference type="Proteomes" id="UP000184335">
    <property type="component" value="Unassembled WGS sequence"/>
</dbReference>
<dbReference type="GO" id="GO:0004106">
    <property type="term" value="F:chorismate mutase activity"/>
    <property type="evidence" value="ECO:0007669"/>
    <property type="project" value="UniProtKB-EC"/>
</dbReference>
<dbReference type="PANTHER" id="PTHR43018:SF1">
    <property type="entry name" value="PROTEIN AROA(G)"/>
    <property type="match status" value="1"/>
</dbReference>
<sequence length="359" mass="40072">MNLHQIHNSWIADFPQPLIIAGPCSAEYEEQVLQTAAGIRQSGAAVPVFRAGIWKPRTKPNGFEGVGAIGLEWLKKAKEEFGFRTATEVATARHAEAALAADIDFLWIGARSAANPFTVQEIADALADTGKIILVKNPVNPDLALWIGAFERLSGRGITKLGAIHRGFSTYQKVKYRNNPNWQIALDFKNEFPNIPLLIDPSHICGNREGIAEITQSAMNMGYQGAMIETHFQPEKAWSDAAQQITPHALAEILANLQLRNSACVGAPERLDQYRAMISDLDLQLINLLSQRFDMVKNIGVIKQEQNLAVFQPERWKIVSEYAARRAEEARLSPEFVQKIFKTIHEEAVDVQNRLMKTH</sequence>
<dbReference type="Pfam" id="PF00793">
    <property type="entry name" value="DAHP_synth_1"/>
    <property type="match status" value="1"/>
</dbReference>
<proteinExistence type="predicted"/>
<gene>
    <name evidence="4" type="ORF">SAMN05443429_102186</name>
</gene>
<dbReference type="Gene3D" id="3.20.20.70">
    <property type="entry name" value="Aldolase class I"/>
    <property type="match status" value="1"/>
</dbReference>
<dbReference type="InterPro" id="IPR002701">
    <property type="entry name" value="CM_II_prokaryot"/>
</dbReference>
<dbReference type="InterPro" id="IPR013785">
    <property type="entry name" value="Aldolase_TIM"/>
</dbReference>
<dbReference type="OrthoDB" id="9780456at2"/>
<accession>A0A1M6C0N5</accession>
<dbReference type="Pfam" id="PF01817">
    <property type="entry name" value="CM_2"/>
    <property type="match status" value="1"/>
</dbReference>
<reference evidence="4 5" key="1">
    <citation type="submission" date="2016-11" db="EMBL/GenBank/DDBJ databases">
        <authorList>
            <person name="Jaros S."/>
            <person name="Januszkiewicz K."/>
            <person name="Wedrychowicz H."/>
        </authorList>
    </citation>
    <scope>NUCLEOTIDE SEQUENCE [LARGE SCALE GENOMIC DNA]</scope>
    <source>
        <strain evidence="4 5">DSM 25479</strain>
    </source>
</reference>
<dbReference type="GO" id="GO:0016740">
    <property type="term" value="F:transferase activity"/>
    <property type="evidence" value="ECO:0007669"/>
    <property type="project" value="UniProtKB-KW"/>
</dbReference>
<dbReference type="InterPro" id="IPR006218">
    <property type="entry name" value="DAHP1/KDSA"/>
</dbReference>
<dbReference type="PANTHER" id="PTHR43018">
    <property type="entry name" value="PHOSPHO-2-DEHYDRO-3-DEOXYHEPTONATE ALDOLASE"/>
    <property type="match status" value="1"/>
</dbReference>
<dbReference type="SMART" id="SM00830">
    <property type="entry name" value="CM_2"/>
    <property type="match status" value="1"/>
</dbReference>
<dbReference type="EC" id="5.4.99.5" evidence="1"/>
<name>A0A1M6C0N5_9FLAO</name>
<dbReference type="PROSITE" id="PS51168">
    <property type="entry name" value="CHORISMATE_MUT_2"/>
    <property type="match status" value="1"/>
</dbReference>
<dbReference type="InterPro" id="IPR036263">
    <property type="entry name" value="Chorismate_II_sf"/>
</dbReference>
<evidence type="ECO:0000256" key="2">
    <source>
        <dbReference type="ARBA" id="ARBA00022679"/>
    </source>
</evidence>
<dbReference type="SUPFAM" id="SSF48600">
    <property type="entry name" value="Chorismate mutase II"/>
    <property type="match status" value="1"/>
</dbReference>
<organism evidence="4 5">
    <name type="scientific">Cruoricaptor ignavus</name>
    <dbReference type="NCBI Taxonomy" id="1118202"/>
    <lineage>
        <taxon>Bacteria</taxon>
        <taxon>Pseudomonadati</taxon>
        <taxon>Bacteroidota</taxon>
        <taxon>Flavobacteriia</taxon>
        <taxon>Flavobacteriales</taxon>
        <taxon>Weeksellaceae</taxon>
        <taxon>Cruoricaptor</taxon>
    </lineage>
</organism>
<dbReference type="STRING" id="1118202.SAMN05443429_102186"/>
<dbReference type="EMBL" id="FQYI01000002">
    <property type="protein sequence ID" value="SHI54576.1"/>
    <property type="molecule type" value="Genomic_DNA"/>
</dbReference>